<evidence type="ECO:0000256" key="2">
    <source>
        <dbReference type="SAM" id="Phobius"/>
    </source>
</evidence>
<sequence length="393" mass="42883">MAIQLERLIVSKVIQDIESRLPLLEPNGGIGASLTLGGYNTSRFTPNDISFSFAPTAVSFLIVDYKYSNFLISQATFDQSTPTYIVPISSTDTTGTAPSNPTLTGSLRAKSTGNSFYGNGTGAIAGIAIAVVLIASLISVYFVRRMCRKKYDRKAGLPGDEPKVAPGILDMQKYDFSEDPEVRFKKSTTIIVAPTENPITPRSEMEGIESFGPNAIRPYSRIIELPGSPTTRSDFLSPELFSRSEAPSLSAEKLRSELLTPESIYSNSELPNPDPSHELASPSISAASSGYPSPSFDGRYLVFRSLLLIQRPTIERYGSSGSKTGLIRDGMPHRPTFYRRYHSDESDILSLQSGLSNLRIGSSNSESGFIHNNRPSSTSPTGVMYFEPLIQFE</sequence>
<evidence type="ECO:0000256" key="1">
    <source>
        <dbReference type="SAM" id="MobiDB-lite"/>
    </source>
</evidence>
<protein>
    <submittedName>
        <fullName evidence="3">Uncharacterized protein</fullName>
    </submittedName>
</protein>
<evidence type="ECO:0000313" key="4">
    <source>
        <dbReference type="Proteomes" id="UP001276659"/>
    </source>
</evidence>
<dbReference type="EMBL" id="JASNWA010000003">
    <property type="protein sequence ID" value="KAK3177891.1"/>
    <property type="molecule type" value="Genomic_DNA"/>
</dbReference>
<comment type="caution">
    <text evidence="3">The sequence shown here is derived from an EMBL/GenBank/DDBJ whole genome shotgun (WGS) entry which is preliminary data.</text>
</comment>
<keyword evidence="2" id="KW-0812">Transmembrane</keyword>
<evidence type="ECO:0000313" key="3">
    <source>
        <dbReference type="EMBL" id="KAK3177891.1"/>
    </source>
</evidence>
<keyword evidence="4" id="KW-1185">Reference proteome</keyword>
<accession>A0AAD9ZGC9</accession>
<gene>
    <name evidence="3" type="ORF">OEA41_000023</name>
</gene>
<reference evidence="3" key="1">
    <citation type="submission" date="2022-11" db="EMBL/GenBank/DDBJ databases">
        <title>Chromosomal genome sequence assembly and mating type (MAT) locus characterization of the leprose asexual lichenized fungus Lepraria neglecta (Nyl.) Erichsen.</title>
        <authorList>
            <person name="Allen J.L."/>
            <person name="Pfeffer B."/>
        </authorList>
    </citation>
    <scope>NUCLEOTIDE SEQUENCE</scope>
    <source>
        <strain evidence="3">Allen 5258</strain>
    </source>
</reference>
<name>A0AAD9ZGC9_9LECA</name>
<dbReference type="Proteomes" id="UP001276659">
    <property type="component" value="Unassembled WGS sequence"/>
</dbReference>
<organism evidence="3 4">
    <name type="scientific">Lepraria neglecta</name>
    <dbReference type="NCBI Taxonomy" id="209136"/>
    <lineage>
        <taxon>Eukaryota</taxon>
        <taxon>Fungi</taxon>
        <taxon>Dikarya</taxon>
        <taxon>Ascomycota</taxon>
        <taxon>Pezizomycotina</taxon>
        <taxon>Lecanoromycetes</taxon>
        <taxon>OSLEUM clade</taxon>
        <taxon>Lecanoromycetidae</taxon>
        <taxon>Lecanorales</taxon>
        <taxon>Lecanorineae</taxon>
        <taxon>Stereocaulaceae</taxon>
        <taxon>Lepraria</taxon>
    </lineage>
</organism>
<proteinExistence type="predicted"/>
<dbReference type="AlphaFoldDB" id="A0AAD9ZGC9"/>
<feature type="region of interest" description="Disordered" evidence="1">
    <location>
        <begin position="264"/>
        <end position="288"/>
    </location>
</feature>
<keyword evidence="2" id="KW-0472">Membrane</keyword>
<feature type="transmembrane region" description="Helical" evidence="2">
    <location>
        <begin position="123"/>
        <end position="143"/>
    </location>
</feature>
<keyword evidence="2" id="KW-1133">Transmembrane helix</keyword>